<reference evidence="3 4" key="1">
    <citation type="submission" date="2019-11" db="EMBL/GenBank/DDBJ databases">
        <title>Whole genome sequence of Oryza granulata.</title>
        <authorList>
            <person name="Li W."/>
        </authorList>
    </citation>
    <scope>NUCLEOTIDE SEQUENCE [LARGE SCALE GENOMIC DNA]</scope>
    <source>
        <strain evidence="4">cv. Menghai</strain>
        <tissue evidence="3">Leaf</tissue>
    </source>
</reference>
<dbReference type="PANTHER" id="PTHR31672">
    <property type="entry name" value="BNACNNG10540D PROTEIN"/>
    <property type="match status" value="1"/>
</dbReference>
<name>A0A6G1D4G6_9ORYZ</name>
<dbReference type="OrthoDB" id="665311at2759"/>
<dbReference type="InterPro" id="IPR036047">
    <property type="entry name" value="F-box-like_dom_sf"/>
</dbReference>
<gene>
    <name evidence="3" type="ORF">E2562_014635</name>
</gene>
<evidence type="ECO:0000256" key="1">
    <source>
        <dbReference type="SAM" id="MobiDB-lite"/>
    </source>
</evidence>
<dbReference type="InterPro" id="IPR001810">
    <property type="entry name" value="F-box_dom"/>
</dbReference>
<dbReference type="SMART" id="SM00256">
    <property type="entry name" value="FBOX"/>
    <property type="match status" value="1"/>
</dbReference>
<dbReference type="Proteomes" id="UP000479710">
    <property type="component" value="Unassembled WGS sequence"/>
</dbReference>
<dbReference type="SUPFAM" id="SSF81383">
    <property type="entry name" value="F-box domain"/>
    <property type="match status" value="1"/>
</dbReference>
<feature type="domain" description="F-box" evidence="2">
    <location>
        <begin position="26"/>
        <end position="66"/>
    </location>
</feature>
<dbReference type="Gene3D" id="1.20.1280.50">
    <property type="match status" value="1"/>
</dbReference>
<evidence type="ECO:0000313" key="3">
    <source>
        <dbReference type="EMBL" id="KAF0907014.1"/>
    </source>
</evidence>
<organism evidence="3 4">
    <name type="scientific">Oryza meyeriana var. granulata</name>
    <dbReference type="NCBI Taxonomy" id="110450"/>
    <lineage>
        <taxon>Eukaryota</taxon>
        <taxon>Viridiplantae</taxon>
        <taxon>Streptophyta</taxon>
        <taxon>Embryophyta</taxon>
        <taxon>Tracheophyta</taxon>
        <taxon>Spermatophyta</taxon>
        <taxon>Magnoliopsida</taxon>
        <taxon>Liliopsida</taxon>
        <taxon>Poales</taxon>
        <taxon>Poaceae</taxon>
        <taxon>BOP clade</taxon>
        <taxon>Oryzoideae</taxon>
        <taxon>Oryzeae</taxon>
        <taxon>Oryzinae</taxon>
        <taxon>Oryza</taxon>
        <taxon>Oryza meyeriana</taxon>
    </lineage>
</organism>
<dbReference type="Pfam" id="PF00646">
    <property type="entry name" value="F-box"/>
    <property type="match status" value="1"/>
</dbReference>
<sequence length="128" mass="14046">MAPPRQPRSAGGRKRPRAAGGGIALMPEDMLREVLLRLPPKAAIRFRAVCRAWHATHSDPRFVAMHVARGCPLLVAGTLYRSSTRSGHVDLLDLAGDIVRQTRTEEGIIELFVGIESLSSLSHCHNVY</sequence>
<feature type="region of interest" description="Disordered" evidence="1">
    <location>
        <begin position="1"/>
        <end position="21"/>
    </location>
</feature>
<accession>A0A6G1D4G6</accession>
<dbReference type="PANTHER" id="PTHR31672:SF2">
    <property type="entry name" value="F-BOX DOMAIN-CONTAINING PROTEIN"/>
    <property type="match status" value="1"/>
</dbReference>
<proteinExistence type="predicted"/>
<dbReference type="AlphaFoldDB" id="A0A6G1D4G6"/>
<keyword evidence="4" id="KW-1185">Reference proteome</keyword>
<evidence type="ECO:0000313" key="4">
    <source>
        <dbReference type="Proteomes" id="UP000479710"/>
    </source>
</evidence>
<comment type="caution">
    <text evidence="3">The sequence shown here is derived from an EMBL/GenBank/DDBJ whole genome shotgun (WGS) entry which is preliminary data.</text>
</comment>
<dbReference type="EMBL" id="SPHZ02000007">
    <property type="protein sequence ID" value="KAF0907014.1"/>
    <property type="molecule type" value="Genomic_DNA"/>
</dbReference>
<evidence type="ECO:0000259" key="2">
    <source>
        <dbReference type="SMART" id="SM00256"/>
    </source>
</evidence>
<dbReference type="InterPro" id="IPR050796">
    <property type="entry name" value="SCF_F-box_component"/>
</dbReference>
<protein>
    <recommendedName>
        <fullName evidence="2">F-box domain-containing protein</fullName>
    </recommendedName>
</protein>
<dbReference type="CDD" id="cd22157">
    <property type="entry name" value="F-box_AtFBW1-like"/>
    <property type="match status" value="1"/>
</dbReference>